<evidence type="ECO:0000313" key="7">
    <source>
        <dbReference type="EMBL" id="SEF38576.1"/>
    </source>
</evidence>
<dbReference type="InterPro" id="IPR036388">
    <property type="entry name" value="WH-like_DNA-bd_sf"/>
</dbReference>
<keyword evidence="4" id="KW-0804">Transcription</keyword>
<keyword evidence="3" id="KW-0238">DNA-binding</keyword>
<reference evidence="8" key="1">
    <citation type="submission" date="2016-10" db="EMBL/GenBank/DDBJ databases">
        <authorList>
            <person name="Varghese N."/>
            <person name="Submissions S."/>
        </authorList>
    </citation>
    <scope>NUCLEOTIDE SEQUENCE [LARGE SCALE GENOMIC DNA]</scope>
    <source>
        <strain evidence="8">DSM 5463</strain>
    </source>
</reference>
<dbReference type="InterPro" id="IPR014284">
    <property type="entry name" value="RNA_pol_sigma-70_dom"/>
</dbReference>
<dbReference type="PANTHER" id="PTHR30385">
    <property type="entry name" value="SIGMA FACTOR F FLAGELLAR"/>
    <property type="match status" value="1"/>
</dbReference>
<dbReference type="Gene3D" id="1.10.10.10">
    <property type="entry name" value="Winged helix-like DNA-binding domain superfamily/Winged helix DNA-binding domain"/>
    <property type="match status" value="1"/>
</dbReference>
<dbReference type="Proteomes" id="UP000242850">
    <property type="component" value="Unassembled WGS sequence"/>
</dbReference>
<name>A0A1H5RJP7_9CLOT</name>
<keyword evidence="8" id="KW-1185">Reference proteome</keyword>
<feature type="domain" description="RNA polymerase sigma-70 region 2" evidence="5">
    <location>
        <begin position="8"/>
        <end position="72"/>
    </location>
</feature>
<organism evidence="7 8">
    <name type="scientific">Caloramator fervidus</name>
    <dbReference type="NCBI Taxonomy" id="29344"/>
    <lineage>
        <taxon>Bacteria</taxon>
        <taxon>Bacillati</taxon>
        <taxon>Bacillota</taxon>
        <taxon>Clostridia</taxon>
        <taxon>Eubacteriales</taxon>
        <taxon>Clostridiaceae</taxon>
        <taxon>Caloramator</taxon>
    </lineage>
</organism>
<evidence type="ECO:0000256" key="1">
    <source>
        <dbReference type="ARBA" id="ARBA00023015"/>
    </source>
</evidence>
<dbReference type="GO" id="GO:0003677">
    <property type="term" value="F:DNA binding"/>
    <property type="evidence" value="ECO:0007669"/>
    <property type="project" value="UniProtKB-KW"/>
</dbReference>
<keyword evidence="2" id="KW-0731">Sigma factor</keyword>
<keyword evidence="1" id="KW-0805">Transcription regulation</keyword>
<dbReference type="InterPro" id="IPR007627">
    <property type="entry name" value="RNA_pol_sigma70_r2"/>
</dbReference>
<evidence type="ECO:0000256" key="3">
    <source>
        <dbReference type="ARBA" id="ARBA00023125"/>
    </source>
</evidence>
<dbReference type="NCBIfam" id="TIGR02937">
    <property type="entry name" value="sigma70-ECF"/>
    <property type="match status" value="1"/>
</dbReference>
<feature type="domain" description="RNA polymerase sigma-70 region 4" evidence="6">
    <location>
        <begin position="116"/>
        <end position="165"/>
    </location>
</feature>
<dbReference type="Pfam" id="PF04545">
    <property type="entry name" value="Sigma70_r4"/>
    <property type="match status" value="1"/>
</dbReference>
<evidence type="ECO:0000313" key="8">
    <source>
        <dbReference type="Proteomes" id="UP000242850"/>
    </source>
</evidence>
<proteinExistence type="predicted"/>
<evidence type="ECO:0000259" key="5">
    <source>
        <dbReference type="Pfam" id="PF04542"/>
    </source>
</evidence>
<dbReference type="GO" id="GO:0016987">
    <property type="term" value="F:sigma factor activity"/>
    <property type="evidence" value="ECO:0007669"/>
    <property type="project" value="UniProtKB-KW"/>
</dbReference>
<dbReference type="InterPro" id="IPR013324">
    <property type="entry name" value="RNA_pol_sigma_r3/r4-like"/>
</dbReference>
<dbReference type="InterPro" id="IPR007630">
    <property type="entry name" value="RNA_pol_sigma70_r4"/>
</dbReference>
<evidence type="ECO:0000256" key="4">
    <source>
        <dbReference type="ARBA" id="ARBA00023163"/>
    </source>
</evidence>
<sequence length="170" mass="20209">MDKEKVLKSFEPLLKKCCGIYLKNFSDFEDAMQEGRIAILKCIENYNENLKVPFEAYVKRAVINTIRDFSRKIKDMESLDEAVTEDGENFYEIIASDFDLEGDYFKKEDIKRLYDALKKLTKKQREVIIEHFFKGKPLVEIAKNKRCHYMAVVRLKDRALDKLRENFIFK</sequence>
<dbReference type="SUPFAM" id="SSF88659">
    <property type="entry name" value="Sigma3 and sigma4 domains of RNA polymerase sigma factors"/>
    <property type="match status" value="1"/>
</dbReference>
<dbReference type="Pfam" id="PF04542">
    <property type="entry name" value="Sigma70_r2"/>
    <property type="match status" value="1"/>
</dbReference>
<protein>
    <submittedName>
        <fullName evidence="7">RNA polymerase sporulation-specific sigma factor</fullName>
    </submittedName>
</protein>
<evidence type="ECO:0000259" key="6">
    <source>
        <dbReference type="Pfam" id="PF04545"/>
    </source>
</evidence>
<gene>
    <name evidence="7" type="ORF">SAMN05660865_00022</name>
</gene>
<accession>A0A1H5RJP7</accession>
<dbReference type="SUPFAM" id="SSF88946">
    <property type="entry name" value="Sigma2 domain of RNA polymerase sigma factors"/>
    <property type="match status" value="1"/>
</dbReference>
<evidence type="ECO:0000256" key="2">
    <source>
        <dbReference type="ARBA" id="ARBA00023082"/>
    </source>
</evidence>
<dbReference type="Gene3D" id="1.10.1740.10">
    <property type="match status" value="1"/>
</dbReference>
<dbReference type="OrthoDB" id="1730259at2"/>
<dbReference type="AlphaFoldDB" id="A0A1H5RJP7"/>
<dbReference type="RefSeq" id="WP_103895058.1">
    <property type="nucleotide sequence ID" value="NZ_FNUK01000001.1"/>
</dbReference>
<dbReference type="InterPro" id="IPR013325">
    <property type="entry name" value="RNA_pol_sigma_r2"/>
</dbReference>
<dbReference type="EMBL" id="FNUK01000001">
    <property type="protein sequence ID" value="SEF38576.1"/>
    <property type="molecule type" value="Genomic_DNA"/>
</dbReference>
<dbReference type="GO" id="GO:0006352">
    <property type="term" value="P:DNA-templated transcription initiation"/>
    <property type="evidence" value="ECO:0007669"/>
    <property type="project" value="InterPro"/>
</dbReference>